<evidence type="ECO:0000313" key="2">
    <source>
        <dbReference type="Proteomes" id="UP000247973"/>
    </source>
</evidence>
<gene>
    <name evidence="1" type="ORF">CLV62_14711</name>
</gene>
<dbReference type="AlphaFoldDB" id="A0A2V3PK64"/>
<proteinExistence type="predicted"/>
<evidence type="ECO:0000313" key="1">
    <source>
        <dbReference type="EMBL" id="PXV58442.1"/>
    </source>
</evidence>
<accession>A0A2V3PK64</accession>
<keyword evidence="2" id="KW-1185">Reference proteome</keyword>
<protein>
    <submittedName>
        <fullName evidence="1">Uncharacterized protein</fullName>
    </submittedName>
</protein>
<name>A0A2V3PK64_9BACT</name>
<organism evidence="1 2">
    <name type="scientific">Dysgonomonas alginatilytica</name>
    <dbReference type="NCBI Taxonomy" id="1605892"/>
    <lineage>
        <taxon>Bacteria</taxon>
        <taxon>Pseudomonadati</taxon>
        <taxon>Bacteroidota</taxon>
        <taxon>Bacteroidia</taxon>
        <taxon>Bacteroidales</taxon>
        <taxon>Dysgonomonadaceae</taxon>
        <taxon>Dysgonomonas</taxon>
    </lineage>
</organism>
<dbReference type="Proteomes" id="UP000247973">
    <property type="component" value="Unassembled WGS sequence"/>
</dbReference>
<comment type="caution">
    <text evidence="1">The sequence shown here is derived from an EMBL/GenBank/DDBJ whole genome shotgun (WGS) entry which is preliminary data.</text>
</comment>
<reference evidence="1 2" key="1">
    <citation type="submission" date="2018-03" db="EMBL/GenBank/DDBJ databases">
        <title>Genomic Encyclopedia of Archaeal and Bacterial Type Strains, Phase II (KMG-II): from individual species to whole genera.</title>
        <authorList>
            <person name="Goeker M."/>
        </authorList>
    </citation>
    <scope>NUCLEOTIDE SEQUENCE [LARGE SCALE GENOMIC DNA]</scope>
    <source>
        <strain evidence="1 2">DSM 100214</strain>
    </source>
</reference>
<sequence length="79" mass="9178">MGLLYNDCIFYKVFTHSPNIQKADEIILQIADVHTDLVNRLSTSEGKEIKSRTKAYYKKVKEDLKTQVDKFGLEIQKLD</sequence>
<dbReference type="EMBL" id="QICL01000047">
    <property type="protein sequence ID" value="PXV58442.1"/>
    <property type="molecule type" value="Genomic_DNA"/>
</dbReference>